<dbReference type="GO" id="GO:0005634">
    <property type="term" value="C:nucleus"/>
    <property type="evidence" value="ECO:0007669"/>
    <property type="project" value="TreeGrafter"/>
</dbReference>
<dbReference type="Proteomes" id="UP000814243">
    <property type="component" value="Unassembled WGS sequence"/>
</dbReference>
<feature type="domain" description="PWI" evidence="3">
    <location>
        <begin position="8"/>
        <end position="74"/>
    </location>
</feature>
<organism evidence="4 5">
    <name type="scientific">Spodoptera exigua</name>
    <name type="common">Beet armyworm</name>
    <name type="synonym">Noctua fulgens</name>
    <dbReference type="NCBI Taxonomy" id="7107"/>
    <lineage>
        <taxon>Eukaryota</taxon>
        <taxon>Metazoa</taxon>
        <taxon>Ecdysozoa</taxon>
        <taxon>Arthropoda</taxon>
        <taxon>Hexapoda</taxon>
        <taxon>Insecta</taxon>
        <taxon>Pterygota</taxon>
        <taxon>Neoptera</taxon>
        <taxon>Endopterygota</taxon>
        <taxon>Lepidoptera</taxon>
        <taxon>Glossata</taxon>
        <taxon>Ditrysia</taxon>
        <taxon>Noctuoidea</taxon>
        <taxon>Noctuidae</taxon>
        <taxon>Amphipyrinae</taxon>
        <taxon>Spodoptera</taxon>
    </lineage>
</organism>
<name>A0A922SMQ7_SPOEX</name>
<dbReference type="Gene3D" id="1.20.1390.10">
    <property type="entry name" value="PWI domain"/>
    <property type="match status" value="1"/>
</dbReference>
<accession>A0A922SMQ7</accession>
<gene>
    <name evidence="4" type="ORF">HF086_011020</name>
</gene>
<dbReference type="Pfam" id="PF01480">
    <property type="entry name" value="PWI"/>
    <property type="match status" value="1"/>
</dbReference>
<reference evidence="4" key="1">
    <citation type="journal article" date="2021" name="G3 (Bethesda)">
        <title>Genome and transcriptome analysis of the beet armyworm Spodoptera exigua reveals targets for pest control. .</title>
        <authorList>
            <person name="Simon S."/>
            <person name="Breeschoten T."/>
            <person name="Jansen H.J."/>
            <person name="Dirks R.P."/>
            <person name="Schranz M.E."/>
            <person name="Ros V.I.D."/>
        </authorList>
    </citation>
    <scope>NUCLEOTIDE SEQUENCE</scope>
    <source>
        <strain evidence="4">TB_SE_WUR_2020</strain>
    </source>
</reference>
<feature type="region of interest" description="Disordered" evidence="2">
    <location>
        <begin position="79"/>
        <end position="185"/>
    </location>
</feature>
<dbReference type="InterPro" id="IPR002483">
    <property type="entry name" value="PWI_dom"/>
</dbReference>
<dbReference type="AlphaFoldDB" id="A0A922SMQ7"/>
<evidence type="ECO:0000256" key="2">
    <source>
        <dbReference type="SAM" id="MobiDB-lite"/>
    </source>
</evidence>
<feature type="compositionally biased region" description="Pro residues" evidence="2">
    <location>
        <begin position="157"/>
        <end position="170"/>
    </location>
</feature>
<evidence type="ECO:0000259" key="3">
    <source>
        <dbReference type="Pfam" id="PF01480"/>
    </source>
</evidence>
<protein>
    <recommendedName>
        <fullName evidence="3">PWI domain-containing protein</fullName>
    </recommendedName>
</protein>
<feature type="compositionally biased region" description="Low complexity" evidence="2">
    <location>
        <begin position="128"/>
        <end position="143"/>
    </location>
</feature>
<evidence type="ECO:0000313" key="4">
    <source>
        <dbReference type="EMBL" id="KAH9642663.1"/>
    </source>
</evidence>
<dbReference type="PANTHER" id="PTHR14398">
    <property type="entry name" value="RNA RECOGNITION RRM/RNP DOMAIN"/>
    <property type="match status" value="1"/>
</dbReference>
<keyword evidence="1" id="KW-0694">RNA-binding</keyword>
<dbReference type="PANTHER" id="PTHR14398:SF0">
    <property type="entry name" value="ZINC FINGER PROTEIN SWM"/>
    <property type="match status" value="1"/>
</dbReference>
<dbReference type="EMBL" id="JACEFF010000182">
    <property type="protein sequence ID" value="KAH9642663.1"/>
    <property type="molecule type" value="Genomic_DNA"/>
</dbReference>
<comment type="caution">
    <text evidence="4">The sequence shown here is derived from an EMBL/GenBank/DDBJ whole genome shotgun (WGS) entry which is preliminary data.</text>
</comment>
<dbReference type="GO" id="GO:0003723">
    <property type="term" value="F:RNA binding"/>
    <property type="evidence" value="ECO:0007669"/>
    <property type="project" value="UniProtKB-KW"/>
</dbReference>
<feature type="compositionally biased region" description="Basic and acidic residues" evidence="2">
    <location>
        <begin position="96"/>
        <end position="105"/>
    </location>
</feature>
<evidence type="ECO:0000313" key="5">
    <source>
        <dbReference type="Proteomes" id="UP000814243"/>
    </source>
</evidence>
<proteinExistence type="predicted"/>
<evidence type="ECO:0000256" key="1">
    <source>
        <dbReference type="ARBA" id="ARBA00022884"/>
    </source>
</evidence>
<dbReference type="InterPro" id="IPR045137">
    <property type="entry name" value="RBM26/27"/>
</dbReference>
<sequence>MIIENPDAFKSWLTSILEPLCDADPAALAKYVYALVKKDKPLDELREVMVDQLDVFLQQETKPFVEMLFKALESNDYLKQGKDDKKAPSPAPGDSEPSKEPETENHVGAPTIPSPVSGGETRGRSPCAGTVAGSTGAAGARGRLVVSRGAKLAAPAPSAPSAPTPAPPPRGHPHNEHTLVKVTML</sequence>